<evidence type="ECO:0000256" key="1">
    <source>
        <dbReference type="SAM" id="MobiDB-lite"/>
    </source>
</evidence>
<evidence type="ECO:0000313" key="3">
    <source>
        <dbReference type="WBParaSite" id="nRc.2.0.1.t41689-RA"/>
    </source>
</evidence>
<reference evidence="3" key="1">
    <citation type="submission" date="2022-11" db="UniProtKB">
        <authorList>
            <consortium name="WormBaseParasite"/>
        </authorList>
    </citation>
    <scope>IDENTIFICATION</scope>
</reference>
<dbReference type="AlphaFoldDB" id="A0A915KS13"/>
<proteinExistence type="predicted"/>
<sequence>MSSNIETKKRANSKSVRSGPLQAPDPNVEIRPSAPLTYDELEKIDLHSEYRKDPFGTLAKLIPTQHIGEVKPQLSCALTTTMSQVTA</sequence>
<name>A0A915KS13_ROMCU</name>
<keyword evidence="2" id="KW-1185">Reference proteome</keyword>
<dbReference type="Proteomes" id="UP000887565">
    <property type="component" value="Unplaced"/>
</dbReference>
<evidence type="ECO:0000313" key="2">
    <source>
        <dbReference type="Proteomes" id="UP000887565"/>
    </source>
</evidence>
<protein>
    <submittedName>
        <fullName evidence="3">Uncharacterized protein</fullName>
    </submittedName>
</protein>
<accession>A0A915KS13</accession>
<feature type="region of interest" description="Disordered" evidence="1">
    <location>
        <begin position="1"/>
        <end position="32"/>
    </location>
</feature>
<dbReference type="WBParaSite" id="nRc.2.0.1.t41689-RA">
    <property type="protein sequence ID" value="nRc.2.0.1.t41689-RA"/>
    <property type="gene ID" value="nRc.2.0.1.g41689"/>
</dbReference>
<organism evidence="2 3">
    <name type="scientific">Romanomermis culicivorax</name>
    <name type="common">Nematode worm</name>
    <dbReference type="NCBI Taxonomy" id="13658"/>
    <lineage>
        <taxon>Eukaryota</taxon>
        <taxon>Metazoa</taxon>
        <taxon>Ecdysozoa</taxon>
        <taxon>Nematoda</taxon>
        <taxon>Enoplea</taxon>
        <taxon>Dorylaimia</taxon>
        <taxon>Mermithida</taxon>
        <taxon>Mermithoidea</taxon>
        <taxon>Mermithidae</taxon>
        <taxon>Romanomermis</taxon>
    </lineage>
</organism>